<reference evidence="1" key="2">
    <citation type="journal article" date="2015" name="Data Brief">
        <title>Shoot transcriptome of the giant reed, Arundo donax.</title>
        <authorList>
            <person name="Barrero R.A."/>
            <person name="Guerrero F.D."/>
            <person name="Moolhuijzen P."/>
            <person name="Goolsby J.A."/>
            <person name="Tidwell J."/>
            <person name="Bellgard S.E."/>
            <person name="Bellgard M.I."/>
        </authorList>
    </citation>
    <scope>NUCLEOTIDE SEQUENCE</scope>
    <source>
        <tissue evidence="1">Shoot tissue taken approximately 20 cm above the soil surface</tissue>
    </source>
</reference>
<dbReference type="EMBL" id="GBRH01221070">
    <property type="protein sequence ID" value="JAD76825.1"/>
    <property type="molecule type" value="Transcribed_RNA"/>
</dbReference>
<reference evidence="1" key="1">
    <citation type="submission" date="2014-09" db="EMBL/GenBank/DDBJ databases">
        <authorList>
            <person name="Magalhaes I.L.F."/>
            <person name="Oliveira U."/>
            <person name="Santos F.R."/>
            <person name="Vidigal T.H.D.A."/>
            <person name="Brescovit A.D."/>
            <person name="Santos A.J."/>
        </authorList>
    </citation>
    <scope>NUCLEOTIDE SEQUENCE</scope>
    <source>
        <tissue evidence="1">Shoot tissue taken approximately 20 cm above the soil surface</tissue>
    </source>
</reference>
<accession>A0A0A9R8B6</accession>
<sequence length="74" mass="8243">MELDANLLPRIPYFVSLGCFDCWGSFCSLFELASKHTISLYLCAIVFSIGRAKASAGFGGMLNLIFYLTLVRLR</sequence>
<name>A0A0A9R8B6_ARUDO</name>
<proteinExistence type="predicted"/>
<organism evidence="1">
    <name type="scientific">Arundo donax</name>
    <name type="common">Giant reed</name>
    <name type="synonym">Donax arundinaceus</name>
    <dbReference type="NCBI Taxonomy" id="35708"/>
    <lineage>
        <taxon>Eukaryota</taxon>
        <taxon>Viridiplantae</taxon>
        <taxon>Streptophyta</taxon>
        <taxon>Embryophyta</taxon>
        <taxon>Tracheophyta</taxon>
        <taxon>Spermatophyta</taxon>
        <taxon>Magnoliopsida</taxon>
        <taxon>Liliopsida</taxon>
        <taxon>Poales</taxon>
        <taxon>Poaceae</taxon>
        <taxon>PACMAD clade</taxon>
        <taxon>Arundinoideae</taxon>
        <taxon>Arundineae</taxon>
        <taxon>Arundo</taxon>
    </lineage>
</organism>
<protein>
    <submittedName>
        <fullName evidence="1">Uncharacterized protein</fullName>
    </submittedName>
</protein>
<dbReference type="AlphaFoldDB" id="A0A0A9R8B6"/>
<evidence type="ECO:0000313" key="1">
    <source>
        <dbReference type="EMBL" id="JAD76825.1"/>
    </source>
</evidence>